<organism evidence="1">
    <name type="scientific">Rhizophora mucronata</name>
    <name type="common">Asiatic mangrove</name>
    <dbReference type="NCBI Taxonomy" id="61149"/>
    <lineage>
        <taxon>Eukaryota</taxon>
        <taxon>Viridiplantae</taxon>
        <taxon>Streptophyta</taxon>
        <taxon>Embryophyta</taxon>
        <taxon>Tracheophyta</taxon>
        <taxon>Spermatophyta</taxon>
        <taxon>Magnoliopsida</taxon>
        <taxon>eudicotyledons</taxon>
        <taxon>Gunneridae</taxon>
        <taxon>Pentapetalae</taxon>
        <taxon>rosids</taxon>
        <taxon>fabids</taxon>
        <taxon>Malpighiales</taxon>
        <taxon>Rhizophoraceae</taxon>
        <taxon>Rhizophora</taxon>
    </lineage>
</organism>
<protein>
    <submittedName>
        <fullName evidence="1">Uncharacterized protein</fullName>
    </submittedName>
</protein>
<reference evidence="1" key="1">
    <citation type="submission" date="2018-02" db="EMBL/GenBank/DDBJ databases">
        <title>Rhizophora mucronata_Transcriptome.</title>
        <authorList>
            <person name="Meera S.P."/>
            <person name="Sreeshan A."/>
            <person name="Augustine A."/>
        </authorList>
    </citation>
    <scope>NUCLEOTIDE SEQUENCE</scope>
    <source>
        <tissue evidence="1">Leaf</tissue>
    </source>
</reference>
<dbReference type="EMBL" id="GGEC01072100">
    <property type="protein sequence ID" value="MBX52584.1"/>
    <property type="molecule type" value="Transcribed_RNA"/>
</dbReference>
<accession>A0A2P2PCX3</accession>
<proteinExistence type="predicted"/>
<name>A0A2P2PCX3_RHIMU</name>
<sequence>MNGPNKYTSDHKLLQNVGFHIQKPSTNLQNYFLFLNEEDNERVV</sequence>
<dbReference type="AlphaFoldDB" id="A0A2P2PCX3"/>
<evidence type="ECO:0000313" key="1">
    <source>
        <dbReference type="EMBL" id="MBX52584.1"/>
    </source>
</evidence>